<keyword evidence="6 10" id="KW-0464">Manganese</keyword>
<dbReference type="Gene3D" id="3.90.1860.10">
    <property type="entry name" value="tRNA-splicing ligase RtcB"/>
    <property type="match status" value="1"/>
</dbReference>
<feature type="active site" description="GMP-histidine intermediate" evidence="8">
    <location>
        <position position="406"/>
    </location>
</feature>
<dbReference type="Pfam" id="PF01139">
    <property type="entry name" value="RtcB"/>
    <property type="match status" value="1"/>
</dbReference>
<evidence type="ECO:0000256" key="6">
    <source>
        <dbReference type="ARBA" id="ARBA00023211"/>
    </source>
</evidence>
<dbReference type="PANTHER" id="PTHR11118">
    <property type="entry name" value="RNA-SPLICING LIGASE RTCB HOMOLOG"/>
    <property type="match status" value="1"/>
</dbReference>
<feature type="binding site" evidence="10">
    <location>
        <position position="351"/>
    </location>
    <ligand>
        <name>Mn(2+)</name>
        <dbReference type="ChEBI" id="CHEBI:29035"/>
        <label>2</label>
    </ligand>
</feature>
<sequence length="480" mass="51827">MQPKNLQRVFAALAREGLHVERDGRIYRVRLKDVEGAPAGEVLLPDEFPVEAKALRQLAGLAALRHPAGGGVTTVRASPDFHPGDAGVAIGSIVETEGIVVPAAVGTDINCGMRLHVVDLTAEELLAKRDVLVERLKGDYFFSSRDLPMTAEAMQGLFREGLIGWLSAVRRRPLGQLARADLDQLEREIDRVHLGGALDGDPRWAPEDLVPAEGVVRDGGLATIGGGNHFVEIQVVEEVVDRARARQWDVRAGQVAIMIHSGSRGVGKHVGALWRDRARGMWPKGQKFPPEGLFSLSLADQPEAVAGYMQAEATAANYGFLNRLLLAELLRQRLRELFGEVAAPLVYDLPHNITLPVEGPARRWITRKGACPAGAEQPVIIPGSMGAASYLLVGRGSPQLLGSASHGAGRATSRFEMGRRGRETEDLGLAGVDCITLREERRIEEAPAAYKPIGPVIACQVEAGLCDVVARMRPLMTFKA</sequence>
<feature type="binding site" evidence="10">
    <location>
        <position position="260"/>
    </location>
    <ligand>
        <name>Mn(2+)</name>
        <dbReference type="ChEBI" id="CHEBI:29035"/>
        <label>2</label>
    </ligand>
</feature>
<dbReference type="GO" id="GO:0006396">
    <property type="term" value="P:RNA processing"/>
    <property type="evidence" value="ECO:0007669"/>
    <property type="project" value="InterPro"/>
</dbReference>
<organism evidence="12 13">
    <name type="scientific">Nannocystis exedens</name>
    <dbReference type="NCBI Taxonomy" id="54"/>
    <lineage>
        <taxon>Bacteria</taxon>
        <taxon>Pseudomonadati</taxon>
        <taxon>Myxococcota</taxon>
        <taxon>Polyangia</taxon>
        <taxon>Nannocystales</taxon>
        <taxon>Nannocystaceae</taxon>
        <taxon>Nannocystis</taxon>
    </lineage>
</organism>
<evidence type="ECO:0000313" key="13">
    <source>
        <dbReference type="Proteomes" id="UP000199400"/>
    </source>
</evidence>
<evidence type="ECO:0000256" key="11">
    <source>
        <dbReference type="RuleBase" id="RU371113"/>
    </source>
</evidence>
<dbReference type="OrthoDB" id="9802323at2"/>
<evidence type="ECO:0000256" key="8">
    <source>
        <dbReference type="PIRSR" id="PIRSR601233-1"/>
    </source>
</evidence>
<accession>A0A1I2HGR4</accession>
<feature type="binding site" evidence="9">
    <location>
        <position position="479"/>
    </location>
    <ligand>
        <name>GMP</name>
        <dbReference type="ChEBI" id="CHEBI:58115"/>
    </ligand>
</feature>
<feature type="binding site" evidence="9">
    <location>
        <position position="389"/>
    </location>
    <ligand>
        <name>GMP</name>
        <dbReference type="ChEBI" id="CHEBI:58115"/>
    </ligand>
</feature>
<dbReference type="SUPFAM" id="SSF103365">
    <property type="entry name" value="Hypothetical protein PH1602"/>
    <property type="match status" value="1"/>
</dbReference>
<keyword evidence="1 11" id="KW-0436">Ligase</keyword>
<evidence type="ECO:0000256" key="1">
    <source>
        <dbReference type="ARBA" id="ARBA00022598"/>
    </source>
</evidence>
<feature type="binding site" evidence="10">
    <location>
        <position position="229"/>
    </location>
    <ligand>
        <name>Mn(2+)</name>
        <dbReference type="ChEBI" id="CHEBI:29035"/>
        <label>1</label>
    </ligand>
</feature>
<keyword evidence="3 9" id="KW-0547">Nucleotide-binding</keyword>
<dbReference type="PANTHER" id="PTHR11118:SF1">
    <property type="entry name" value="RNA-SPLICING LIGASE RTCB HOMOLOG"/>
    <property type="match status" value="1"/>
</dbReference>
<evidence type="ECO:0000256" key="9">
    <source>
        <dbReference type="PIRSR" id="PIRSR601233-2"/>
    </source>
</evidence>
<comment type="catalytic activity">
    <reaction evidence="7">
        <text>a 3'-end 3'-phospho-ribonucleotide-RNA + a 5'-end dephospho-ribonucleoside-RNA + GTP = a ribonucleotidyl-ribonucleotide-RNA + GMP + diphosphate</text>
        <dbReference type="Rhea" id="RHEA:68076"/>
        <dbReference type="Rhea" id="RHEA-COMP:10463"/>
        <dbReference type="Rhea" id="RHEA-COMP:13936"/>
        <dbReference type="Rhea" id="RHEA-COMP:17355"/>
        <dbReference type="ChEBI" id="CHEBI:33019"/>
        <dbReference type="ChEBI" id="CHEBI:37565"/>
        <dbReference type="ChEBI" id="CHEBI:58115"/>
        <dbReference type="ChEBI" id="CHEBI:83062"/>
        <dbReference type="ChEBI" id="CHEBI:138284"/>
        <dbReference type="ChEBI" id="CHEBI:173118"/>
        <dbReference type="EC" id="6.5.1.8"/>
    </reaction>
</comment>
<comment type="subunit">
    <text evidence="11">Monomer.</text>
</comment>
<dbReference type="STRING" id="54.SAMN02745121_07962"/>
<dbReference type="EC" id="6.5.1.-" evidence="11"/>
<feature type="binding site" evidence="9">
    <location>
        <begin position="406"/>
        <end position="409"/>
    </location>
    <ligand>
        <name>GMP</name>
        <dbReference type="ChEBI" id="CHEBI:58115"/>
    </ligand>
</feature>
<feature type="binding site" evidence="9">
    <location>
        <begin position="351"/>
        <end position="352"/>
    </location>
    <ligand>
        <name>GMP</name>
        <dbReference type="ChEBI" id="CHEBI:58115"/>
    </ligand>
</feature>
<keyword evidence="13" id="KW-1185">Reference proteome</keyword>
<dbReference type="GO" id="GO:0046872">
    <property type="term" value="F:metal ion binding"/>
    <property type="evidence" value="ECO:0007669"/>
    <property type="project" value="UniProtKB-UniRule"/>
</dbReference>
<evidence type="ECO:0000313" key="12">
    <source>
        <dbReference type="EMBL" id="SFF28849.1"/>
    </source>
</evidence>
<comment type="cofactor">
    <cofactor evidence="10 11">
        <name>Mn(2+)</name>
        <dbReference type="ChEBI" id="CHEBI:29035"/>
    </cofactor>
    <text evidence="10 11">Binds 2 manganese ions per subunit.</text>
</comment>
<protein>
    <recommendedName>
        <fullName evidence="11">tRNA-splicing ligase RtcB</fullName>
        <ecNumber evidence="11">6.5.1.-</ecNumber>
    </recommendedName>
</protein>
<feature type="binding site" evidence="9">
    <location>
        <begin position="228"/>
        <end position="232"/>
    </location>
    <ligand>
        <name>GMP</name>
        <dbReference type="ChEBI" id="CHEBI:58115"/>
    </ligand>
</feature>
<comment type="similarity">
    <text evidence="11">Belongs to the RtcB family.</text>
</comment>
<evidence type="ECO:0000256" key="2">
    <source>
        <dbReference type="ARBA" id="ARBA00022723"/>
    </source>
</evidence>
<evidence type="ECO:0000256" key="5">
    <source>
        <dbReference type="ARBA" id="ARBA00023134"/>
    </source>
</evidence>
<dbReference type="GO" id="GO:0003972">
    <property type="term" value="F:RNA ligase (ATP) activity"/>
    <property type="evidence" value="ECO:0007669"/>
    <property type="project" value="TreeGrafter"/>
</dbReference>
<dbReference type="EMBL" id="FOMX01000042">
    <property type="protein sequence ID" value="SFF28849.1"/>
    <property type="molecule type" value="Genomic_DNA"/>
</dbReference>
<dbReference type="Proteomes" id="UP000199400">
    <property type="component" value="Unassembled WGS sequence"/>
</dbReference>
<keyword evidence="4" id="KW-0692">RNA repair</keyword>
<keyword evidence="5 9" id="KW-0342">GTP-binding</keyword>
<dbReference type="InterPro" id="IPR001233">
    <property type="entry name" value="RtcB"/>
</dbReference>
<evidence type="ECO:0000256" key="4">
    <source>
        <dbReference type="ARBA" id="ARBA00022800"/>
    </source>
</evidence>
<feature type="binding site" evidence="10">
    <location>
        <position position="108"/>
    </location>
    <ligand>
        <name>Mn(2+)</name>
        <dbReference type="ChEBI" id="CHEBI:29035"/>
        <label>1</label>
    </ligand>
</feature>
<dbReference type="GO" id="GO:0170057">
    <property type="term" value="F:RNA ligase (GTP) activity"/>
    <property type="evidence" value="ECO:0007669"/>
    <property type="project" value="UniProtKB-EC"/>
</dbReference>
<name>A0A1I2HGR4_9BACT</name>
<proteinExistence type="inferred from homology"/>
<keyword evidence="2 10" id="KW-0479">Metal-binding</keyword>
<evidence type="ECO:0000256" key="10">
    <source>
        <dbReference type="PIRSR" id="PIRSR601233-3"/>
    </source>
</evidence>
<evidence type="ECO:0000256" key="3">
    <source>
        <dbReference type="ARBA" id="ARBA00022741"/>
    </source>
</evidence>
<dbReference type="AlphaFoldDB" id="A0A1I2HGR4"/>
<dbReference type="GO" id="GO:0042245">
    <property type="term" value="P:RNA repair"/>
    <property type="evidence" value="ECO:0007669"/>
    <property type="project" value="UniProtKB-KW"/>
</dbReference>
<reference evidence="13" key="1">
    <citation type="submission" date="2016-10" db="EMBL/GenBank/DDBJ databases">
        <authorList>
            <person name="Varghese N."/>
            <person name="Submissions S."/>
        </authorList>
    </citation>
    <scope>NUCLEOTIDE SEQUENCE [LARGE SCALE GENOMIC DNA]</scope>
    <source>
        <strain evidence="13">ATCC 25963</strain>
    </source>
</reference>
<gene>
    <name evidence="11" type="primary">rtcB</name>
    <name evidence="12" type="ORF">SAMN02745121_07962</name>
</gene>
<feature type="binding site" evidence="9">
    <location>
        <begin position="382"/>
        <end position="385"/>
    </location>
    <ligand>
        <name>GMP</name>
        <dbReference type="ChEBI" id="CHEBI:58115"/>
    </ligand>
</feature>
<dbReference type="InterPro" id="IPR036025">
    <property type="entry name" value="RtcB-like_sf"/>
</dbReference>
<evidence type="ECO:0000256" key="7">
    <source>
        <dbReference type="ARBA" id="ARBA00047746"/>
    </source>
</evidence>
<dbReference type="GO" id="GO:0005525">
    <property type="term" value="F:GTP binding"/>
    <property type="evidence" value="ECO:0007669"/>
    <property type="project" value="UniProtKB-KW"/>
</dbReference>
<dbReference type="RefSeq" id="WP_096328508.1">
    <property type="nucleotide sequence ID" value="NZ_FOMX01000042.1"/>
</dbReference>